<dbReference type="Proteomes" id="UP000323144">
    <property type="component" value="Chromosome"/>
</dbReference>
<dbReference type="AlphaFoldDB" id="A0A5B9Y4F7"/>
<evidence type="ECO:0000313" key="6">
    <source>
        <dbReference type="Proteomes" id="UP000323144"/>
    </source>
</evidence>
<organism evidence="5 6">
    <name type="scientific">Spiroplasma chinense</name>
    <dbReference type="NCBI Taxonomy" id="216932"/>
    <lineage>
        <taxon>Bacteria</taxon>
        <taxon>Bacillati</taxon>
        <taxon>Mycoplasmatota</taxon>
        <taxon>Mollicutes</taxon>
        <taxon>Entomoplasmatales</taxon>
        <taxon>Spiroplasmataceae</taxon>
        <taxon>Spiroplasma</taxon>
    </lineage>
</organism>
<dbReference type="SUPFAM" id="SSF52980">
    <property type="entry name" value="Restriction endonuclease-like"/>
    <property type="match status" value="1"/>
</dbReference>
<keyword evidence="6" id="KW-1185">Reference proteome</keyword>
<reference evidence="5 6" key="1">
    <citation type="submission" date="2019-08" db="EMBL/GenBank/DDBJ databases">
        <title>Complete genome sequence of Spiroplasma chinense CCH (DSM 19755).</title>
        <authorList>
            <person name="Shen H.-Y."/>
            <person name="Lin Y.-C."/>
            <person name="Chou L."/>
            <person name="Kuo C.-H."/>
        </authorList>
    </citation>
    <scope>NUCLEOTIDE SEQUENCE [LARGE SCALE GENOMIC DNA]</scope>
    <source>
        <strain evidence="5 6">CCH</strain>
    </source>
</reference>
<name>A0A5B9Y4F7_9MOLU</name>
<dbReference type="GO" id="GO:0016787">
    <property type="term" value="F:hydrolase activity"/>
    <property type="evidence" value="ECO:0007669"/>
    <property type="project" value="UniProtKB-KW"/>
</dbReference>
<evidence type="ECO:0000313" key="5">
    <source>
        <dbReference type="EMBL" id="QEH61964.1"/>
    </source>
</evidence>
<dbReference type="InterPro" id="IPR037057">
    <property type="entry name" value="DNA_rep_MutH/T2_RE_sf"/>
</dbReference>
<protein>
    <recommendedName>
        <fullName evidence="4">DNA mismatch repair MutH/Type II restriction enzyme Sau3AI domain-containing protein</fullName>
    </recommendedName>
</protein>
<proteinExistence type="predicted"/>
<dbReference type="SMART" id="SM00927">
    <property type="entry name" value="MutH"/>
    <property type="match status" value="1"/>
</dbReference>
<dbReference type="CDD" id="cd22356">
    <property type="entry name" value="Sau3AI_N-like"/>
    <property type="match status" value="1"/>
</dbReference>
<keyword evidence="3" id="KW-0378">Hydrolase</keyword>
<accession>A0A5B9Y4F7</accession>
<dbReference type="KEGG" id="schi:SCHIN_v1c07690"/>
<evidence type="ECO:0000259" key="4">
    <source>
        <dbReference type="SMART" id="SM00927"/>
    </source>
</evidence>
<evidence type="ECO:0000256" key="3">
    <source>
        <dbReference type="ARBA" id="ARBA00022801"/>
    </source>
</evidence>
<dbReference type="REBASE" id="374639">
    <property type="entry name" value="Sch19755ORF7680P"/>
</dbReference>
<keyword evidence="1" id="KW-0540">Nuclease</keyword>
<dbReference type="GO" id="GO:0003677">
    <property type="term" value="F:DNA binding"/>
    <property type="evidence" value="ECO:0007669"/>
    <property type="project" value="InterPro"/>
</dbReference>
<dbReference type="InterPro" id="IPR011337">
    <property type="entry name" value="DNA_rep_MutH/RE_typeII_Sau3AI"/>
</dbReference>
<dbReference type="InterPro" id="IPR011335">
    <property type="entry name" value="Restrct_endonuc-II-like"/>
</dbReference>
<evidence type="ECO:0000256" key="1">
    <source>
        <dbReference type="ARBA" id="ARBA00022722"/>
    </source>
</evidence>
<dbReference type="Pfam" id="PF02976">
    <property type="entry name" value="MutH"/>
    <property type="match status" value="1"/>
</dbReference>
<dbReference type="Gene3D" id="3.40.600.10">
    <property type="entry name" value="DNA mismatch repair MutH/Restriction endonuclease, type II"/>
    <property type="match status" value="1"/>
</dbReference>
<keyword evidence="2" id="KW-0255">Endonuclease</keyword>
<gene>
    <name evidence="5" type="ORF">SCHIN_v1c07690</name>
</gene>
<feature type="domain" description="DNA mismatch repair MutH/Type II restriction enzyme Sau3AI" evidence="4">
    <location>
        <begin position="57"/>
        <end position="162"/>
    </location>
</feature>
<sequence length="446" mass="53228">MIDQEYKNKIKLIYEKAKSAIGKKMVDIVGDEEKFITENKKNKGSIGLLIEKYLFDIPANTSKEADFLNYYGVDIELKVIPLKYIDNKRKLTPKERMSMSMINFDNIKNETFEMSSFYKKNKYMLIMTYIHDFEEERMNYVINSAQLYNMNEDMFFQNIKKDWEKIKEASQKNITHLITEKDYQWLSPARKGNSNDKSYIDLETGLETKRRVFSFKQQMLKRILETNSNDNFQNFLDSLDKQHFTQKLIDDQDIFDYLDGIKGTKLLQLSAAKNWHELAFKNFVRSNNKNMFDSIYKHPYLKISHKISDKDKIQEEINTNINLNPLDIINEVFDKSVLYNEVLIKKYIILIIDKNTHIFRDYITFYFNEDNMKKAELAFNIVKQNIFRMIENKEVVKKLSFNLKKSDNLAIHVRPHAKNNEITYKVKGKELDIVISQWWINKDIIY</sequence>
<dbReference type="RefSeq" id="WP_166508340.1">
    <property type="nucleotide sequence ID" value="NZ_CP043026.1"/>
</dbReference>
<dbReference type="GO" id="GO:0004519">
    <property type="term" value="F:endonuclease activity"/>
    <property type="evidence" value="ECO:0007669"/>
    <property type="project" value="UniProtKB-KW"/>
</dbReference>
<dbReference type="EMBL" id="CP043026">
    <property type="protein sequence ID" value="QEH61964.1"/>
    <property type="molecule type" value="Genomic_DNA"/>
</dbReference>
<evidence type="ECO:0000256" key="2">
    <source>
        <dbReference type="ARBA" id="ARBA00022759"/>
    </source>
</evidence>